<reference evidence="3" key="2">
    <citation type="submission" date="2016-10" db="EMBL/GenBank/DDBJ databases">
        <authorList>
            <person name="de Groot N.N."/>
        </authorList>
    </citation>
    <scope>NUCLEOTIDE SEQUENCE [LARGE SCALE GENOMIC DNA]</scope>
    <source>
        <strain evidence="3">DSM 44498</strain>
    </source>
</reference>
<name>A0A1H4IKW1_9NOCA</name>
<keyword evidence="5" id="KW-1185">Reference proteome</keyword>
<evidence type="ECO:0000313" key="3">
    <source>
        <dbReference type="EMBL" id="SEB33902.1"/>
    </source>
</evidence>
<feature type="domain" description="CNNM transmembrane" evidence="2">
    <location>
        <begin position="108"/>
        <end position="172"/>
    </location>
</feature>
<evidence type="ECO:0000259" key="2">
    <source>
        <dbReference type="Pfam" id="PF01595"/>
    </source>
</evidence>
<evidence type="ECO:0000313" key="5">
    <source>
        <dbReference type="Proteomes" id="UP000183561"/>
    </source>
</evidence>
<reference evidence="5" key="1">
    <citation type="submission" date="2016-10" db="EMBL/GenBank/DDBJ databases">
        <authorList>
            <person name="Varghese N."/>
            <person name="Submissions S."/>
        </authorList>
    </citation>
    <scope>NUCLEOTIDE SEQUENCE [LARGE SCALE GENOMIC DNA]</scope>
    <source>
        <strain evidence="5">DSM 44498</strain>
    </source>
</reference>
<protein>
    <recommendedName>
        <fullName evidence="2">CNNM transmembrane domain-containing protein</fullName>
    </recommendedName>
</protein>
<proteinExistence type="predicted"/>
<accession>A0A1H4IKW1</accession>
<dbReference type="EMBL" id="FNSV01000009">
    <property type="protein sequence ID" value="SED99375.1"/>
    <property type="molecule type" value="Genomic_DNA"/>
</dbReference>
<dbReference type="EMBL" id="FNSV01000004">
    <property type="protein sequence ID" value="SEB33902.1"/>
    <property type="molecule type" value="Genomic_DNA"/>
</dbReference>
<gene>
    <name evidence="3" type="ORF">SAMN04490239_0840</name>
    <name evidence="4" type="ORF">SAMN04490239_9538</name>
</gene>
<feature type="compositionally biased region" description="Basic and acidic residues" evidence="1">
    <location>
        <begin position="43"/>
        <end position="65"/>
    </location>
</feature>
<dbReference type="InterPro" id="IPR002550">
    <property type="entry name" value="CNNM"/>
</dbReference>
<evidence type="ECO:0000313" key="4">
    <source>
        <dbReference type="EMBL" id="SED99375.1"/>
    </source>
</evidence>
<dbReference type="Proteomes" id="UP000183561">
    <property type="component" value="Unassembled WGS sequence"/>
</dbReference>
<dbReference type="Pfam" id="PF01595">
    <property type="entry name" value="CNNM"/>
    <property type="match status" value="1"/>
</dbReference>
<evidence type="ECO:0000256" key="1">
    <source>
        <dbReference type="SAM" id="MobiDB-lite"/>
    </source>
</evidence>
<feature type="region of interest" description="Disordered" evidence="1">
    <location>
        <begin position="37"/>
        <end position="68"/>
    </location>
</feature>
<dbReference type="AlphaFoldDB" id="A0A1H4IKW1"/>
<sequence>MSYRIQGRGLVAPGYRCAVRASAVLIPQNHLAALFDSGSSDRPLGDDHSDGRRPGAFRPDRDQSRPAHNGAGIVRAEADHIGHLAHLAHRTALPHNPIVSLQVARQPGAGAVASRIGTRTVGGGTAGAMIAYLSLILGELIPKHIALHRSSDVSLLTTPTLGRFATVVRPVI</sequence>
<organism evidence="3 5">
    <name type="scientific">Rhodococcus koreensis</name>
    <dbReference type="NCBI Taxonomy" id="99653"/>
    <lineage>
        <taxon>Bacteria</taxon>
        <taxon>Bacillati</taxon>
        <taxon>Actinomycetota</taxon>
        <taxon>Actinomycetes</taxon>
        <taxon>Mycobacteriales</taxon>
        <taxon>Nocardiaceae</taxon>
        <taxon>Rhodococcus</taxon>
    </lineage>
</organism>